<keyword evidence="1" id="KW-0812">Transmembrane</keyword>
<dbReference type="EMBL" id="QFFZ01000021">
    <property type="protein sequence ID" value="TEB10785.1"/>
    <property type="molecule type" value="Genomic_DNA"/>
</dbReference>
<name>A0A4Y7RP84_9FIRM</name>
<protein>
    <submittedName>
        <fullName evidence="2">Uncharacterized protein</fullName>
    </submittedName>
</protein>
<keyword evidence="1" id="KW-1133">Transmembrane helix</keyword>
<feature type="transmembrane region" description="Helical" evidence="1">
    <location>
        <begin position="259"/>
        <end position="285"/>
    </location>
</feature>
<organism evidence="2 3">
    <name type="scientific">Pelotomaculum propionicicum</name>
    <dbReference type="NCBI Taxonomy" id="258475"/>
    <lineage>
        <taxon>Bacteria</taxon>
        <taxon>Bacillati</taxon>
        <taxon>Bacillota</taxon>
        <taxon>Clostridia</taxon>
        <taxon>Eubacteriales</taxon>
        <taxon>Desulfotomaculaceae</taxon>
        <taxon>Pelotomaculum</taxon>
    </lineage>
</organism>
<feature type="transmembrane region" description="Helical" evidence="1">
    <location>
        <begin position="7"/>
        <end position="27"/>
    </location>
</feature>
<feature type="transmembrane region" description="Helical" evidence="1">
    <location>
        <begin position="187"/>
        <end position="211"/>
    </location>
</feature>
<reference evidence="2 3" key="1">
    <citation type="journal article" date="2018" name="Environ. Microbiol.">
        <title>Novel energy conservation strategies and behaviour of Pelotomaculum schinkii driving syntrophic propionate catabolism.</title>
        <authorList>
            <person name="Hidalgo-Ahumada C.A.P."/>
            <person name="Nobu M.K."/>
            <person name="Narihiro T."/>
            <person name="Tamaki H."/>
            <person name="Liu W.T."/>
            <person name="Kamagata Y."/>
            <person name="Stams A.J.M."/>
            <person name="Imachi H."/>
            <person name="Sousa D.Z."/>
        </authorList>
    </citation>
    <scope>NUCLEOTIDE SEQUENCE [LARGE SCALE GENOMIC DNA]</scope>
    <source>
        <strain evidence="2 3">MGP</strain>
    </source>
</reference>
<feature type="transmembrane region" description="Helical" evidence="1">
    <location>
        <begin position="65"/>
        <end position="82"/>
    </location>
</feature>
<feature type="transmembrane region" description="Helical" evidence="1">
    <location>
        <begin position="33"/>
        <end position="58"/>
    </location>
</feature>
<evidence type="ECO:0000313" key="2">
    <source>
        <dbReference type="EMBL" id="TEB10785.1"/>
    </source>
</evidence>
<dbReference type="RefSeq" id="WP_134213943.1">
    <property type="nucleotide sequence ID" value="NZ_QFFZ01000021.1"/>
</dbReference>
<dbReference type="AlphaFoldDB" id="A0A4Y7RP84"/>
<evidence type="ECO:0000313" key="3">
    <source>
        <dbReference type="Proteomes" id="UP000297597"/>
    </source>
</evidence>
<feature type="transmembrane region" description="Helical" evidence="1">
    <location>
        <begin position="223"/>
        <end position="247"/>
    </location>
</feature>
<accession>A0A4Y7RP84</accession>
<feature type="transmembrane region" description="Helical" evidence="1">
    <location>
        <begin position="159"/>
        <end position="181"/>
    </location>
</feature>
<dbReference type="Proteomes" id="UP000297597">
    <property type="component" value="Unassembled WGS sequence"/>
</dbReference>
<sequence>MDQKQKVVIFIILIIVFLSIVLTEMKLWNYVNIIFVGAVTHILVPLELLAIFVCVRLYRALHNPFFKFQGIVLVLGVAVEGLRELRFTLIGRFIYHFEESYYQALGASIGIISTIIGLAGILLALYALLHYREGWEQAEEVPLIKRFYDLIPSAGNNRLFCYMIIGVPLLLHVSLMLSSFSGSITDIIISVFNAVWLPAELLGLLLSLALLRIYKNNLFKYLVAVYIIPLVVTAFSYFNVFLSFFIYRFSDSNPPACFIFSQIIFNYITAFHKVVLAGLLVYALLTYRESMKEPVMQEPSVFHD</sequence>
<comment type="caution">
    <text evidence="2">The sequence shown here is derived from an EMBL/GenBank/DDBJ whole genome shotgun (WGS) entry which is preliminary data.</text>
</comment>
<feature type="transmembrane region" description="Helical" evidence="1">
    <location>
        <begin position="102"/>
        <end position="129"/>
    </location>
</feature>
<keyword evidence="1" id="KW-0472">Membrane</keyword>
<proteinExistence type="predicted"/>
<gene>
    <name evidence="2" type="ORF">Pmgp_02100</name>
</gene>
<evidence type="ECO:0000256" key="1">
    <source>
        <dbReference type="SAM" id="Phobius"/>
    </source>
</evidence>
<keyword evidence="3" id="KW-1185">Reference proteome</keyword>